<organism evidence="5 6">
    <name type="scientific">Corynebacterium uterequi</name>
    <dbReference type="NCBI Taxonomy" id="1072256"/>
    <lineage>
        <taxon>Bacteria</taxon>
        <taxon>Bacillati</taxon>
        <taxon>Actinomycetota</taxon>
        <taxon>Actinomycetes</taxon>
        <taxon>Mycobacteriales</taxon>
        <taxon>Corynebacteriaceae</taxon>
        <taxon>Corynebacterium</taxon>
    </lineage>
</organism>
<evidence type="ECO:0000256" key="3">
    <source>
        <dbReference type="ARBA" id="ARBA00023163"/>
    </source>
</evidence>
<evidence type="ECO:0000256" key="1">
    <source>
        <dbReference type="ARBA" id="ARBA00023015"/>
    </source>
</evidence>
<dbReference type="InterPro" id="IPR011991">
    <property type="entry name" value="ArsR-like_HTH"/>
</dbReference>
<accession>A0A0G3HBI1</accession>
<dbReference type="GO" id="GO:0003700">
    <property type="term" value="F:DNA-binding transcription factor activity"/>
    <property type="evidence" value="ECO:0007669"/>
    <property type="project" value="InterPro"/>
</dbReference>
<evidence type="ECO:0000259" key="4">
    <source>
        <dbReference type="PROSITE" id="PS50987"/>
    </source>
</evidence>
<protein>
    <submittedName>
        <fullName evidence="5">Putative transcriptional regulator</fullName>
    </submittedName>
</protein>
<dbReference type="PANTHER" id="PTHR33154">
    <property type="entry name" value="TRANSCRIPTIONAL REGULATOR, ARSR FAMILY"/>
    <property type="match status" value="1"/>
</dbReference>
<dbReference type="SUPFAM" id="SSF46785">
    <property type="entry name" value="Winged helix' DNA-binding domain"/>
    <property type="match status" value="1"/>
</dbReference>
<dbReference type="Pfam" id="PF01022">
    <property type="entry name" value="HTH_5"/>
    <property type="match status" value="1"/>
</dbReference>
<dbReference type="KEGG" id="cut:CUTER_00150"/>
<dbReference type="InterPro" id="IPR036390">
    <property type="entry name" value="WH_DNA-bd_sf"/>
</dbReference>
<reference evidence="6" key="2">
    <citation type="submission" date="2015-05" db="EMBL/GenBank/DDBJ databases">
        <title>Complete genome sequence of Corynebacterium uterequi DSM 45634, isolated from the uterus of a maiden mare.</title>
        <authorList>
            <person name="Ruckert C."/>
            <person name="Albersmeier A."/>
            <person name="Winkler A."/>
            <person name="Tauch A."/>
        </authorList>
    </citation>
    <scope>NUCLEOTIDE SEQUENCE [LARGE SCALE GENOMIC DNA]</scope>
    <source>
        <strain evidence="6">DSM 45634</strain>
    </source>
</reference>
<reference evidence="5 6" key="1">
    <citation type="journal article" date="2015" name="Genome Announc.">
        <title>Virulence Factor Genes Detected in the Complete Genome Sequence of Corynebacterium uterequi DSM 45634, Isolated from the Uterus of a Maiden Mare.</title>
        <authorList>
            <person name="Ruckert C."/>
            <person name="Kriete M."/>
            <person name="Jaenicke S."/>
            <person name="Winkler A."/>
            <person name="Tauch A."/>
        </authorList>
    </citation>
    <scope>NUCLEOTIDE SEQUENCE [LARGE SCALE GENOMIC DNA]</scope>
    <source>
        <strain evidence="5 6">DSM 45634</strain>
    </source>
</reference>
<dbReference type="Gene3D" id="1.10.10.10">
    <property type="entry name" value="Winged helix-like DNA-binding domain superfamily/Winged helix DNA-binding domain"/>
    <property type="match status" value="1"/>
</dbReference>
<dbReference type="GO" id="GO:0003677">
    <property type="term" value="F:DNA binding"/>
    <property type="evidence" value="ECO:0007669"/>
    <property type="project" value="UniProtKB-KW"/>
</dbReference>
<dbReference type="AlphaFoldDB" id="A0A0G3HBI1"/>
<dbReference type="CDD" id="cd00090">
    <property type="entry name" value="HTH_ARSR"/>
    <property type="match status" value="1"/>
</dbReference>
<dbReference type="PATRIC" id="fig|1072256.5.peg.28"/>
<keyword evidence="6" id="KW-1185">Reference proteome</keyword>
<dbReference type="PRINTS" id="PR00778">
    <property type="entry name" value="HTHARSR"/>
</dbReference>
<sequence length="114" mass="12400">MTESQVLDATCRSLVDEPLSTHDALALAQTFKIIGDPARLLIISEIAQAGATPPTVTQLTERLNLAQSTVSHHLKKLTSVGVVSRHRCGREVTHSLVPETFERLSALLSYSPQQ</sequence>
<name>A0A0G3HBI1_9CORY</name>
<dbReference type="OrthoDB" id="9798835at2"/>
<dbReference type="Proteomes" id="UP000035548">
    <property type="component" value="Chromosome"/>
</dbReference>
<dbReference type="STRING" id="1072256.CUTER_00150"/>
<evidence type="ECO:0000313" key="6">
    <source>
        <dbReference type="Proteomes" id="UP000035548"/>
    </source>
</evidence>
<evidence type="ECO:0000313" key="5">
    <source>
        <dbReference type="EMBL" id="AKK10060.1"/>
    </source>
</evidence>
<dbReference type="PANTHER" id="PTHR33154:SF18">
    <property type="entry name" value="ARSENICAL RESISTANCE OPERON REPRESSOR"/>
    <property type="match status" value="1"/>
</dbReference>
<proteinExistence type="predicted"/>
<dbReference type="SMART" id="SM00418">
    <property type="entry name" value="HTH_ARSR"/>
    <property type="match status" value="1"/>
</dbReference>
<dbReference type="InterPro" id="IPR001845">
    <property type="entry name" value="HTH_ArsR_DNA-bd_dom"/>
</dbReference>
<dbReference type="InterPro" id="IPR051081">
    <property type="entry name" value="HTH_MetalResp_TranReg"/>
</dbReference>
<keyword evidence="2" id="KW-0238">DNA-binding</keyword>
<keyword evidence="1" id="KW-0805">Transcription regulation</keyword>
<feature type="domain" description="HTH arsR-type" evidence="4">
    <location>
        <begin position="19"/>
        <end position="114"/>
    </location>
</feature>
<gene>
    <name evidence="5" type="ORF">CUTER_00150</name>
</gene>
<dbReference type="InterPro" id="IPR036388">
    <property type="entry name" value="WH-like_DNA-bd_sf"/>
</dbReference>
<dbReference type="RefSeq" id="WP_047258724.1">
    <property type="nucleotide sequence ID" value="NZ_CP011546.1"/>
</dbReference>
<dbReference type="PROSITE" id="PS50987">
    <property type="entry name" value="HTH_ARSR_2"/>
    <property type="match status" value="1"/>
</dbReference>
<dbReference type="EMBL" id="CP011546">
    <property type="protein sequence ID" value="AKK10060.1"/>
    <property type="molecule type" value="Genomic_DNA"/>
</dbReference>
<evidence type="ECO:0000256" key="2">
    <source>
        <dbReference type="ARBA" id="ARBA00023125"/>
    </source>
</evidence>
<dbReference type="NCBIfam" id="NF033788">
    <property type="entry name" value="HTH_metalloreg"/>
    <property type="match status" value="1"/>
</dbReference>
<keyword evidence="3" id="KW-0804">Transcription</keyword>